<sequence length="142" mass="16231">MPLMLLVKCVCGCYHRFSIFNPFSNMRKLKSLRKKIVKSNDLGKLPSLEGFTPKKIRNFSILAYVDHVKSTSADRILQLVDVVNSNTKKAQVFDKLQVEKERGITVKVQICSIVYDGYLVDPIDTLGHVDFRFEAARKFTSM</sequence>
<dbReference type="Pfam" id="PF00009">
    <property type="entry name" value="GTP_EFTU"/>
    <property type="match status" value="1"/>
</dbReference>
<dbReference type="WBParaSite" id="SPAL_0000882900.1">
    <property type="protein sequence ID" value="SPAL_0000882900.1"/>
    <property type="gene ID" value="SPAL_0000882900"/>
</dbReference>
<dbReference type="PANTHER" id="PTHR43512:SF7">
    <property type="entry name" value="TRANSLATION FACTOR GUF1, MITOCHONDRIAL"/>
    <property type="match status" value="1"/>
</dbReference>
<dbReference type="SUPFAM" id="SSF52540">
    <property type="entry name" value="P-loop containing nucleoside triphosphate hydrolases"/>
    <property type="match status" value="1"/>
</dbReference>
<dbReference type="STRING" id="174720.A0A0N5BSI7"/>
<keyword evidence="2" id="KW-1185">Reference proteome</keyword>
<evidence type="ECO:0000313" key="2">
    <source>
        <dbReference type="Proteomes" id="UP000046392"/>
    </source>
</evidence>
<dbReference type="PROSITE" id="PS00301">
    <property type="entry name" value="G_TR_1"/>
    <property type="match status" value="1"/>
</dbReference>
<dbReference type="InterPro" id="IPR000795">
    <property type="entry name" value="T_Tr_GTP-bd_dom"/>
</dbReference>
<feature type="domain" description="Tr-type G" evidence="1">
    <location>
        <begin position="54"/>
        <end position="142"/>
    </location>
</feature>
<dbReference type="GO" id="GO:0005525">
    <property type="term" value="F:GTP binding"/>
    <property type="evidence" value="ECO:0007669"/>
    <property type="project" value="InterPro"/>
</dbReference>
<dbReference type="PROSITE" id="PS51722">
    <property type="entry name" value="G_TR_2"/>
    <property type="match status" value="1"/>
</dbReference>
<dbReference type="GO" id="GO:0097177">
    <property type="term" value="F:mitochondrial ribosome binding"/>
    <property type="evidence" value="ECO:0007669"/>
    <property type="project" value="TreeGrafter"/>
</dbReference>
<dbReference type="InterPro" id="IPR031157">
    <property type="entry name" value="G_TR_CS"/>
</dbReference>
<proteinExistence type="predicted"/>
<dbReference type="InterPro" id="IPR027417">
    <property type="entry name" value="P-loop_NTPase"/>
</dbReference>
<name>A0A0N5BSI7_STREA</name>
<protein>
    <submittedName>
        <fullName evidence="3">Tr-type G domain-containing protein</fullName>
    </submittedName>
</protein>
<evidence type="ECO:0000259" key="1">
    <source>
        <dbReference type="PROSITE" id="PS51722"/>
    </source>
</evidence>
<dbReference type="InterPro" id="IPR006297">
    <property type="entry name" value="EF-4"/>
</dbReference>
<dbReference type="Proteomes" id="UP000046392">
    <property type="component" value="Unplaced"/>
</dbReference>
<dbReference type="PRINTS" id="PR00315">
    <property type="entry name" value="ELONGATNFCT"/>
</dbReference>
<dbReference type="AlphaFoldDB" id="A0A0N5BSI7"/>
<dbReference type="GO" id="GO:0005739">
    <property type="term" value="C:mitochondrion"/>
    <property type="evidence" value="ECO:0007669"/>
    <property type="project" value="TreeGrafter"/>
</dbReference>
<accession>A0A0N5BSI7</accession>
<dbReference type="PANTHER" id="PTHR43512">
    <property type="entry name" value="TRANSLATION FACTOR GUF1-RELATED"/>
    <property type="match status" value="1"/>
</dbReference>
<dbReference type="GO" id="GO:0003924">
    <property type="term" value="F:GTPase activity"/>
    <property type="evidence" value="ECO:0007669"/>
    <property type="project" value="InterPro"/>
</dbReference>
<reference evidence="3" key="1">
    <citation type="submission" date="2017-02" db="UniProtKB">
        <authorList>
            <consortium name="WormBaseParasite"/>
        </authorList>
    </citation>
    <scope>IDENTIFICATION</scope>
</reference>
<dbReference type="GO" id="GO:0045727">
    <property type="term" value="P:positive regulation of translation"/>
    <property type="evidence" value="ECO:0007669"/>
    <property type="project" value="TreeGrafter"/>
</dbReference>
<evidence type="ECO:0000313" key="3">
    <source>
        <dbReference type="WBParaSite" id="SPAL_0000882900.1"/>
    </source>
</evidence>
<dbReference type="Gene3D" id="3.40.50.300">
    <property type="entry name" value="P-loop containing nucleotide triphosphate hydrolases"/>
    <property type="match status" value="1"/>
</dbReference>
<organism evidence="2 3">
    <name type="scientific">Strongyloides papillosus</name>
    <name type="common">Intestinal threadworm</name>
    <dbReference type="NCBI Taxonomy" id="174720"/>
    <lineage>
        <taxon>Eukaryota</taxon>
        <taxon>Metazoa</taxon>
        <taxon>Ecdysozoa</taxon>
        <taxon>Nematoda</taxon>
        <taxon>Chromadorea</taxon>
        <taxon>Rhabditida</taxon>
        <taxon>Tylenchina</taxon>
        <taxon>Panagrolaimomorpha</taxon>
        <taxon>Strongyloidoidea</taxon>
        <taxon>Strongyloididae</taxon>
        <taxon>Strongyloides</taxon>
    </lineage>
</organism>